<comment type="similarity">
    <text evidence="2 7 8">Belongs to the chorismate synthase family.</text>
</comment>
<feature type="binding site" evidence="7">
    <location>
        <begin position="298"/>
        <end position="302"/>
    </location>
    <ligand>
        <name>FMN</name>
        <dbReference type="ChEBI" id="CHEBI:58210"/>
    </ligand>
</feature>
<dbReference type="RefSeq" id="WP_099292800.1">
    <property type="nucleotide sequence ID" value="NZ_JACOOH010000003.1"/>
</dbReference>
<gene>
    <name evidence="7 9" type="primary">aroC</name>
    <name evidence="9" type="ORF">H8S64_08155</name>
</gene>
<evidence type="ECO:0000313" key="9">
    <source>
        <dbReference type="EMBL" id="MBC5621068.1"/>
    </source>
</evidence>
<dbReference type="SUPFAM" id="SSF103263">
    <property type="entry name" value="Chorismate synthase, AroC"/>
    <property type="match status" value="1"/>
</dbReference>
<dbReference type="PANTHER" id="PTHR21085">
    <property type="entry name" value="CHORISMATE SYNTHASE"/>
    <property type="match status" value="1"/>
</dbReference>
<comment type="caution">
    <text evidence="7">Lacks conserved residue(s) required for the propagation of feature annotation.</text>
</comment>
<evidence type="ECO:0000256" key="7">
    <source>
        <dbReference type="HAMAP-Rule" id="MF_00300"/>
    </source>
</evidence>
<keyword evidence="10" id="KW-1185">Reference proteome</keyword>
<comment type="cofactor">
    <cofactor evidence="7 8">
        <name>FMNH2</name>
        <dbReference type="ChEBI" id="CHEBI:57618"/>
    </cofactor>
    <text evidence="7 8">Reduced FMN (FMNH(2)).</text>
</comment>
<comment type="function">
    <text evidence="7">Catalyzes the anti-1,4-elimination of the C-3 phosphate and the C-6 proR hydrogen from 5-enolpyruvylshikimate-3-phosphate (EPSP) to yield chorismate, which is the branch point compound that serves as the starting substrate for the three terminal pathways of aromatic amino acid biosynthesis. This reaction introduces a second double bond into the aromatic ring system.</text>
</comment>
<organism evidence="9 10">
    <name type="scientific">Butyricimonas hominis</name>
    <dbReference type="NCBI Taxonomy" id="2763032"/>
    <lineage>
        <taxon>Bacteria</taxon>
        <taxon>Pseudomonadati</taxon>
        <taxon>Bacteroidota</taxon>
        <taxon>Bacteroidia</taxon>
        <taxon>Bacteroidales</taxon>
        <taxon>Odoribacteraceae</taxon>
        <taxon>Butyricimonas</taxon>
    </lineage>
</organism>
<keyword evidence="6 7" id="KW-0456">Lyase</keyword>
<dbReference type="PANTHER" id="PTHR21085:SF0">
    <property type="entry name" value="CHORISMATE SYNTHASE"/>
    <property type="match status" value="1"/>
</dbReference>
<evidence type="ECO:0000256" key="2">
    <source>
        <dbReference type="ARBA" id="ARBA00008014"/>
    </source>
</evidence>
<dbReference type="CDD" id="cd07304">
    <property type="entry name" value="Chorismate_synthase"/>
    <property type="match status" value="1"/>
</dbReference>
<evidence type="ECO:0000313" key="10">
    <source>
        <dbReference type="Proteomes" id="UP000646484"/>
    </source>
</evidence>
<protein>
    <recommendedName>
        <fullName evidence="3 7">Chorismate synthase</fullName>
        <shortName evidence="7">CS</shortName>
        <ecNumber evidence="3 7">4.2.3.5</ecNumber>
    </recommendedName>
    <alternativeName>
        <fullName evidence="7">5-enolpyruvylshikimate-3-phosphate phospholyase</fullName>
    </alternativeName>
</protein>
<dbReference type="InterPro" id="IPR035904">
    <property type="entry name" value="Chorismate_synth_AroC_sf"/>
</dbReference>
<comment type="subunit">
    <text evidence="7">Homotetramer.</text>
</comment>
<evidence type="ECO:0000256" key="1">
    <source>
        <dbReference type="ARBA" id="ARBA00005044"/>
    </source>
</evidence>
<dbReference type="PIRSF" id="PIRSF001456">
    <property type="entry name" value="Chorismate_synth"/>
    <property type="match status" value="1"/>
</dbReference>
<dbReference type="Proteomes" id="UP000646484">
    <property type="component" value="Unassembled WGS sequence"/>
</dbReference>
<dbReference type="EMBL" id="JACOOH010000003">
    <property type="protein sequence ID" value="MBC5621068.1"/>
    <property type="molecule type" value="Genomic_DNA"/>
</dbReference>
<comment type="catalytic activity">
    <reaction evidence="7 8">
        <text>5-O-(1-carboxyvinyl)-3-phosphoshikimate = chorismate + phosphate</text>
        <dbReference type="Rhea" id="RHEA:21020"/>
        <dbReference type="ChEBI" id="CHEBI:29748"/>
        <dbReference type="ChEBI" id="CHEBI:43474"/>
        <dbReference type="ChEBI" id="CHEBI:57701"/>
        <dbReference type="EC" id="4.2.3.5"/>
    </reaction>
</comment>
<feature type="binding site" evidence="7">
    <location>
        <position position="324"/>
    </location>
    <ligand>
        <name>FMN</name>
        <dbReference type="ChEBI" id="CHEBI:58210"/>
    </ligand>
</feature>
<accession>A0ABR7CZH2</accession>
<evidence type="ECO:0000256" key="8">
    <source>
        <dbReference type="RuleBase" id="RU000605"/>
    </source>
</evidence>
<keyword evidence="7" id="KW-0521">NADP</keyword>
<dbReference type="HAMAP" id="MF_00300">
    <property type="entry name" value="Chorismate_synth"/>
    <property type="match status" value="1"/>
</dbReference>
<dbReference type="Pfam" id="PF01264">
    <property type="entry name" value="Chorismate_synt"/>
    <property type="match status" value="1"/>
</dbReference>
<feature type="binding site" evidence="7">
    <location>
        <position position="283"/>
    </location>
    <ligand>
        <name>FMN</name>
        <dbReference type="ChEBI" id="CHEBI:58210"/>
    </ligand>
</feature>
<feature type="binding site" evidence="7">
    <location>
        <position position="46"/>
    </location>
    <ligand>
        <name>NADP(+)</name>
        <dbReference type="ChEBI" id="CHEBI:58349"/>
    </ligand>
</feature>
<evidence type="ECO:0000256" key="4">
    <source>
        <dbReference type="ARBA" id="ARBA00022605"/>
    </source>
</evidence>
<dbReference type="InterPro" id="IPR000453">
    <property type="entry name" value="Chorismate_synth"/>
</dbReference>
<dbReference type="NCBIfam" id="TIGR00033">
    <property type="entry name" value="aroC"/>
    <property type="match status" value="1"/>
</dbReference>
<evidence type="ECO:0000256" key="3">
    <source>
        <dbReference type="ARBA" id="ARBA00013036"/>
    </source>
</evidence>
<feature type="binding site" evidence="7">
    <location>
        <begin position="123"/>
        <end position="125"/>
    </location>
    <ligand>
        <name>FMN</name>
        <dbReference type="ChEBI" id="CHEBI:58210"/>
    </ligand>
</feature>
<sequence length="355" mass="38837">MNTIGKLYTLTSFGESHGEAMGGIVDGCPAGYILSPEEVQRELDRRRPGQSDLTTARAEQDRVEFLSGIFEGKSTGMPIGFIVRNQDQRSRDYEALKEVYRPSHADYTVEAKYGIRDYRGGGRSSAREHVARVVAGAIAKQVLRTRGISIQAYTSRIGSVEVNKPYTELELNRIDESVVRCPDERIAREMETLIREVKADGDSVGGVVSCVIRGLPAGVGEPVFDRFQARLGYYMMGINAAKGFEYGEGFHAAAMRGSEHNDVFVTENGQIKPLTNHAGGILGGITSGADVYFRVAFKPVATIGKEQQTVNRSGEEIRFSAHGRHDPCVVPRAVPVVESMAAMVVLDMLLEAGRF</sequence>
<keyword evidence="7" id="KW-0285">Flavoprotein</keyword>
<keyword evidence="5 7" id="KW-0057">Aromatic amino acid biosynthesis</keyword>
<dbReference type="NCBIfam" id="NF003793">
    <property type="entry name" value="PRK05382.1"/>
    <property type="match status" value="1"/>
</dbReference>
<comment type="pathway">
    <text evidence="1 7 8">Metabolic intermediate biosynthesis; chorismate biosynthesis; chorismate from D-erythrose 4-phosphate and phosphoenolpyruvate: step 7/7.</text>
</comment>
<proteinExistence type="inferred from homology"/>
<dbReference type="PROSITE" id="PS00789">
    <property type="entry name" value="CHORISMATE_SYNTHASE_3"/>
    <property type="match status" value="1"/>
</dbReference>
<dbReference type="Gene3D" id="3.60.150.10">
    <property type="entry name" value="Chorismate synthase AroC"/>
    <property type="match status" value="1"/>
</dbReference>
<feature type="binding site" evidence="7">
    <location>
        <begin position="239"/>
        <end position="240"/>
    </location>
    <ligand>
        <name>FMN</name>
        <dbReference type="ChEBI" id="CHEBI:58210"/>
    </ligand>
</feature>
<dbReference type="GO" id="GO:0004107">
    <property type="term" value="F:chorismate synthase activity"/>
    <property type="evidence" value="ECO:0007669"/>
    <property type="project" value="UniProtKB-EC"/>
</dbReference>
<evidence type="ECO:0000256" key="6">
    <source>
        <dbReference type="ARBA" id="ARBA00023239"/>
    </source>
</evidence>
<keyword evidence="4 7" id="KW-0028">Amino-acid biosynthesis</keyword>
<dbReference type="EC" id="4.2.3.5" evidence="3 7"/>
<comment type="caution">
    <text evidence="9">The sequence shown here is derived from an EMBL/GenBank/DDBJ whole genome shotgun (WGS) entry which is preliminary data.</text>
</comment>
<keyword evidence="7" id="KW-0288">FMN</keyword>
<dbReference type="PROSITE" id="PS00787">
    <property type="entry name" value="CHORISMATE_SYNTHASE_1"/>
    <property type="match status" value="1"/>
</dbReference>
<evidence type="ECO:0000256" key="5">
    <source>
        <dbReference type="ARBA" id="ARBA00023141"/>
    </source>
</evidence>
<dbReference type="InterPro" id="IPR020541">
    <property type="entry name" value="Chorismate_synthase_CS"/>
</dbReference>
<reference evidence="9 10" key="1">
    <citation type="submission" date="2020-08" db="EMBL/GenBank/DDBJ databases">
        <title>Genome public.</title>
        <authorList>
            <person name="Liu C."/>
            <person name="Sun Q."/>
        </authorList>
    </citation>
    <scope>NUCLEOTIDE SEQUENCE [LARGE SCALE GENOMIC DNA]</scope>
    <source>
        <strain evidence="9 10">NSJ-56</strain>
    </source>
</reference>
<name>A0ABR7CZH2_9BACT</name>
<keyword evidence="7" id="KW-0274">FAD</keyword>